<name>X1JPD0_9ZZZZ</name>
<gene>
    <name evidence="2" type="ORF">S03H2_68052</name>
</gene>
<reference evidence="2" key="1">
    <citation type="journal article" date="2014" name="Front. Microbiol.">
        <title>High frequency of phylogenetically diverse reductive dehalogenase-homologous genes in deep subseafloor sedimentary metagenomes.</title>
        <authorList>
            <person name="Kawai M."/>
            <person name="Futagami T."/>
            <person name="Toyoda A."/>
            <person name="Takaki Y."/>
            <person name="Nishi S."/>
            <person name="Hori S."/>
            <person name="Arai W."/>
            <person name="Tsubouchi T."/>
            <person name="Morono Y."/>
            <person name="Uchiyama I."/>
            <person name="Ito T."/>
            <person name="Fujiyama A."/>
            <person name="Inagaki F."/>
            <person name="Takami H."/>
        </authorList>
    </citation>
    <scope>NUCLEOTIDE SEQUENCE</scope>
    <source>
        <strain evidence="2">Expedition CK06-06</strain>
    </source>
</reference>
<protein>
    <submittedName>
        <fullName evidence="2">Uncharacterized protein</fullName>
    </submittedName>
</protein>
<feature type="transmembrane region" description="Helical" evidence="1">
    <location>
        <begin position="6"/>
        <end position="24"/>
    </location>
</feature>
<sequence length="91" mass="10663">MELEIIAITLGLISILLAGTAIYLSSKHEKRTKHYANEAQQHLNQTRETVSKIDRQVDSISYIVRRQIDRVLRDYRIIIEKLVSKEKKPQF</sequence>
<comment type="caution">
    <text evidence="2">The sequence shown here is derived from an EMBL/GenBank/DDBJ whole genome shotgun (WGS) entry which is preliminary data.</text>
</comment>
<keyword evidence="1" id="KW-0812">Transmembrane</keyword>
<evidence type="ECO:0000256" key="1">
    <source>
        <dbReference type="SAM" id="Phobius"/>
    </source>
</evidence>
<accession>X1JPD0</accession>
<organism evidence="2">
    <name type="scientific">marine sediment metagenome</name>
    <dbReference type="NCBI Taxonomy" id="412755"/>
    <lineage>
        <taxon>unclassified sequences</taxon>
        <taxon>metagenomes</taxon>
        <taxon>ecological metagenomes</taxon>
    </lineage>
</organism>
<dbReference type="EMBL" id="BARU01044674">
    <property type="protein sequence ID" value="GAH80124.1"/>
    <property type="molecule type" value="Genomic_DNA"/>
</dbReference>
<proteinExistence type="predicted"/>
<dbReference type="AlphaFoldDB" id="X1JPD0"/>
<evidence type="ECO:0000313" key="2">
    <source>
        <dbReference type="EMBL" id="GAH80124.1"/>
    </source>
</evidence>
<keyword evidence="1" id="KW-1133">Transmembrane helix</keyword>
<keyword evidence="1" id="KW-0472">Membrane</keyword>